<name>A0ABV8QY31_9MICC</name>
<sequence>MTAWSRSFGQPDLFSSAIEDDTRVQAVLDTNVVLDLVLERNALTREYFEAPALDGEVMYCTTRSINNELSETKVLSQRRKVMAAMLRFENLASDLDLCEKLTEEVIAEISPRILARDKSLGNDARVLAETITSGASVLLTNDDNAANVLRPIALKHGVEILHPSQLVVMIDKLRDVRDDSPNRIQNTSFTISTASAGADRDLSHLVSSFSGESKPEFMKRIRSTSVANIRVVHATDSILADGIVSTWIIGNALMVDLLRVRRSPLSRTLLKQLVFQLRHEALESGLARILVVDPHPGGGEAAVSVFVDEGAKQTNGNWTFEVVDAQLTSRDLANGLVGDWDVRPWLTQTPETAESCARLERELWPLKILDAPLTCYIVPIRQHFASELLGYDTPLLPRESSLGISRRHVYYKADGIRPQAPGRILWYASGAKGGQIVAASQLLSSHRGRPESLHARFQKYGVWTLTDVNHHSQRTGVAIAIRFGDTEVLRHPVKLSEAESIVVSYGSSLGQVPTARAISAEAFTEIYGRGMNR</sequence>
<dbReference type="EMBL" id="JBHSCQ010000001">
    <property type="protein sequence ID" value="MFC4263989.1"/>
    <property type="molecule type" value="Genomic_DNA"/>
</dbReference>
<keyword evidence="2" id="KW-1185">Reference proteome</keyword>
<proteinExistence type="predicted"/>
<dbReference type="RefSeq" id="WP_230068688.1">
    <property type="nucleotide sequence ID" value="NZ_JAJJBU010000034.1"/>
</dbReference>
<reference evidence="2" key="1">
    <citation type="journal article" date="2019" name="Int. J. Syst. Evol. Microbiol.">
        <title>The Global Catalogue of Microorganisms (GCM) 10K type strain sequencing project: providing services to taxonomists for standard genome sequencing and annotation.</title>
        <authorList>
            <consortium name="The Broad Institute Genomics Platform"/>
            <consortium name="The Broad Institute Genome Sequencing Center for Infectious Disease"/>
            <person name="Wu L."/>
            <person name="Ma J."/>
        </authorList>
    </citation>
    <scope>NUCLEOTIDE SEQUENCE [LARGE SCALE GENOMIC DNA]</scope>
    <source>
        <strain evidence="2">CGMCC 1.10698</strain>
    </source>
</reference>
<accession>A0ABV8QY31</accession>
<dbReference type="SUPFAM" id="SSF88723">
    <property type="entry name" value="PIN domain-like"/>
    <property type="match status" value="1"/>
</dbReference>
<protein>
    <recommendedName>
        <fullName evidence="3">PIN domain-containing protein</fullName>
    </recommendedName>
</protein>
<evidence type="ECO:0000313" key="2">
    <source>
        <dbReference type="Proteomes" id="UP001595773"/>
    </source>
</evidence>
<gene>
    <name evidence="1" type="ORF">ACFOW9_00015</name>
</gene>
<organism evidence="1 2">
    <name type="scientific">Arthrobacter cryoconiti</name>
    <dbReference type="NCBI Taxonomy" id="748907"/>
    <lineage>
        <taxon>Bacteria</taxon>
        <taxon>Bacillati</taxon>
        <taxon>Actinomycetota</taxon>
        <taxon>Actinomycetes</taxon>
        <taxon>Micrococcales</taxon>
        <taxon>Micrococcaceae</taxon>
        <taxon>Arthrobacter</taxon>
    </lineage>
</organism>
<evidence type="ECO:0008006" key="3">
    <source>
        <dbReference type="Google" id="ProtNLM"/>
    </source>
</evidence>
<dbReference type="Proteomes" id="UP001595773">
    <property type="component" value="Unassembled WGS sequence"/>
</dbReference>
<comment type="caution">
    <text evidence="1">The sequence shown here is derived from an EMBL/GenBank/DDBJ whole genome shotgun (WGS) entry which is preliminary data.</text>
</comment>
<evidence type="ECO:0000313" key="1">
    <source>
        <dbReference type="EMBL" id="MFC4263989.1"/>
    </source>
</evidence>
<dbReference type="InterPro" id="IPR029060">
    <property type="entry name" value="PIN-like_dom_sf"/>
</dbReference>